<dbReference type="AlphaFoldDB" id="A0A140DRX1"/>
<evidence type="ECO:0000313" key="2">
    <source>
        <dbReference type="Proteomes" id="UP000069771"/>
    </source>
</evidence>
<dbReference type="KEGG" id="fro:AALO17_02640"/>
<name>A0A140DRX1_9FIRM</name>
<protein>
    <submittedName>
        <fullName evidence="1">Uncharacterized protein</fullName>
    </submittedName>
</protein>
<gene>
    <name evidence="1" type="ORF">AALO17_02640</name>
</gene>
<dbReference type="EMBL" id="CP011391">
    <property type="protein sequence ID" value="AMK53398.1"/>
    <property type="molecule type" value="Genomic_DNA"/>
</dbReference>
<evidence type="ECO:0000313" key="1">
    <source>
        <dbReference type="EMBL" id="AMK53398.1"/>
    </source>
</evidence>
<keyword evidence="2" id="KW-1185">Reference proteome</keyword>
<accession>A0A140DRX1</accession>
<proteinExistence type="predicted"/>
<dbReference type="STRING" id="1702221.AALO17_02640"/>
<dbReference type="Proteomes" id="UP000069771">
    <property type="component" value="Chromosome"/>
</dbReference>
<organism evidence="1 2">
    <name type="scientific">Faecalibaculum rodentium</name>
    <dbReference type="NCBI Taxonomy" id="1702221"/>
    <lineage>
        <taxon>Bacteria</taxon>
        <taxon>Bacillati</taxon>
        <taxon>Bacillota</taxon>
        <taxon>Erysipelotrichia</taxon>
        <taxon>Erysipelotrichales</taxon>
        <taxon>Erysipelotrichaceae</taxon>
        <taxon>Faecalibaculum</taxon>
    </lineage>
</organism>
<reference evidence="1 2" key="1">
    <citation type="journal article" date="2016" name="Gut Pathog.">
        <title>Whole genome sequencing of "Faecalibaculum rodentium" ALO17, isolated from C57BL/6J laboratory mouse feces.</title>
        <authorList>
            <person name="Lim S."/>
            <person name="Chang D.H."/>
            <person name="Ahn S."/>
            <person name="Kim B.C."/>
        </authorList>
    </citation>
    <scope>NUCLEOTIDE SEQUENCE [LARGE SCALE GENOMIC DNA]</scope>
    <source>
        <strain evidence="1 2">Alo17</strain>
    </source>
</reference>
<sequence>MIVGGMPAVVQDYVRFPDLAACSPMQENILRLYRSDIARYAKSTEKTKSGQFLTAYQHSSTARSAGLSCPD</sequence>